<gene>
    <name evidence="4" type="ORF">GCM10007036_01220</name>
</gene>
<protein>
    <recommendedName>
        <fullName evidence="3">CsbD-like domain-containing protein</fullName>
    </recommendedName>
</protein>
<sequence>MDTDRVAGTVTNIAGKVEDAAGRLTGDVGTQARGLADQATGAAQNAYGRAKDTVRDMADRAPESLGEGAALLHRQVQANPIGALAVAAFAGFALATILHGRR</sequence>
<keyword evidence="2" id="KW-0812">Transmembrane</keyword>
<dbReference type="InterPro" id="IPR008462">
    <property type="entry name" value="CsbD"/>
</dbReference>
<dbReference type="Proteomes" id="UP000603912">
    <property type="component" value="Unassembled WGS sequence"/>
</dbReference>
<proteinExistence type="inferred from homology"/>
<feature type="domain" description="CsbD-like" evidence="3">
    <location>
        <begin position="4"/>
        <end position="56"/>
    </location>
</feature>
<name>A0A917I3L4_9HYPH</name>
<organism evidence="4 5">
    <name type="scientific">Alsobacter metallidurans</name>
    <dbReference type="NCBI Taxonomy" id="340221"/>
    <lineage>
        <taxon>Bacteria</taxon>
        <taxon>Pseudomonadati</taxon>
        <taxon>Pseudomonadota</taxon>
        <taxon>Alphaproteobacteria</taxon>
        <taxon>Hyphomicrobiales</taxon>
        <taxon>Alsobacteraceae</taxon>
        <taxon>Alsobacter</taxon>
    </lineage>
</organism>
<dbReference type="Gene3D" id="1.10.1470.10">
    <property type="entry name" value="YjbJ"/>
    <property type="match status" value="1"/>
</dbReference>
<comment type="caution">
    <text evidence="4">The sequence shown here is derived from an EMBL/GenBank/DDBJ whole genome shotgun (WGS) entry which is preliminary data.</text>
</comment>
<dbReference type="InterPro" id="IPR036629">
    <property type="entry name" value="YjbJ_sf"/>
</dbReference>
<dbReference type="InterPro" id="IPR050423">
    <property type="entry name" value="UPF0337_stress_rsp"/>
</dbReference>
<dbReference type="PANTHER" id="PTHR34977">
    <property type="entry name" value="UPF0337 PROTEIN YJBJ"/>
    <property type="match status" value="1"/>
</dbReference>
<comment type="similarity">
    <text evidence="1">Belongs to the UPF0337 (CsbD) family.</text>
</comment>
<evidence type="ECO:0000256" key="2">
    <source>
        <dbReference type="SAM" id="Phobius"/>
    </source>
</evidence>
<dbReference type="PANTHER" id="PTHR34977:SF1">
    <property type="entry name" value="UPF0337 PROTEIN YJBJ"/>
    <property type="match status" value="1"/>
</dbReference>
<reference evidence="4" key="2">
    <citation type="submission" date="2020-09" db="EMBL/GenBank/DDBJ databases">
        <authorList>
            <person name="Sun Q."/>
            <person name="Zhou Y."/>
        </authorList>
    </citation>
    <scope>NUCLEOTIDE SEQUENCE</scope>
    <source>
        <strain evidence="4">CGMCC 1.12214</strain>
    </source>
</reference>
<dbReference type="Pfam" id="PF05532">
    <property type="entry name" value="CsbD"/>
    <property type="match status" value="1"/>
</dbReference>
<dbReference type="EMBL" id="BMES01000001">
    <property type="protein sequence ID" value="GGH06724.1"/>
    <property type="molecule type" value="Genomic_DNA"/>
</dbReference>
<dbReference type="RefSeq" id="WP_188515805.1">
    <property type="nucleotide sequence ID" value="NZ_BMES01000001.1"/>
</dbReference>
<feature type="transmembrane region" description="Helical" evidence="2">
    <location>
        <begin position="81"/>
        <end position="100"/>
    </location>
</feature>
<keyword evidence="5" id="KW-1185">Reference proteome</keyword>
<keyword evidence="2" id="KW-0472">Membrane</keyword>
<evidence type="ECO:0000313" key="5">
    <source>
        <dbReference type="Proteomes" id="UP000603912"/>
    </source>
</evidence>
<evidence type="ECO:0000259" key="3">
    <source>
        <dbReference type="Pfam" id="PF05532"/>
    </source>
</evidence>
<reference evidence="4" key="1">
    <citation type="journal article" date="2014" name="Int. J. Syst. Evol. Microbiol.">
        <title>Complete genome sequence of Corynebacterium casei LMG S-19264T (=DSM 44701T), isolated from a smear-ripened cheese.</title>
        <authorList>
            <consortium name="US DOE Joint Genome Institute (JGI-PGF)"/>
            <person name="Walter F."/>
            <person name="Albersmeier A."/>
            <person name="Kalinowski J."/>
            <person name="Ruckert C."/>
        </authorList>
    </citation>
    <scope>NUCLEOTIDE SEQUENCE</scope>
    <source>
        <strain evidence="4">CGMCC 1.12214</strain>
    </source>
</reference>
<accession>A0A917I3L4</accession>
<evidence type="ECO:0000313" key="4">
    <source>
        <dbReference type="EMBL" id="GGH06724.1"/>
    </source>
</evidence>
<dbReference type="AlphaFoldDB" id="A0A917I3L4"/>
<keyword evidence="2" id="KW-1133">Transmembrane helix</keyword>
<dbReference type="SUPFAM" id="SSF69047">
    <property type="entry name" value="Hypothetical protein YjbJ"/>
    <property type="match status" value="1"/>
</dbReference>
<evidence type="ECO:0000256" key="1">
    <source>
        <dbReference type="ARBA" id="ARBA00009129"/>
    </source>
</evidence>